<proteinExistence type="predicted"/>
<sequence>MKPERIHLTLGLLWLILGMLLGEHMGRSGDHTQMPTHAHMMLLGGVLPILWAILYRVFKLGNGLLAWAQVGLHHVAVLVMIPSLYLMFGQMVEEAAVGPLLGISAIMAIVSVALVLVMSLRAKD</sequence>
<keyword evidence="1" id="KW-1133">Transmembrane helix</keyword>
<feature type="transmembrane region" description="Helical" evidence="1">
    <location>
        <begin position="100"/>
        <end position="120"/>
    </location>
</feature>
<name>A0A495DLI7_9PROT</name>
<evidence type="ECO:0000256" key="1">
    <source>
        <dbReference type="SAM" id="Phobius"/>
    </source>
</evidence>
<keyword evidence="1" id="KW-0472">Membrane</keyword>
<comment type="caution">
    <text evidence="2">The sequence shown here is derived from an EMBL/GenBank/DDBJ whole genome shotgun (WGS) entry which is preliminary data.</text>
</comment>
<feature type="transmembrane region" description="Helical" evidence="1">
    <location>
        <begin position="38"/>
        <end position="58"/>
    </location>
</feature>
<reference evidence="2 3" key="1">
    <citation type="submission" date="2018-10" db="EMBL/GenBank/DDBJ databases">
        <title>Genomic Encyclopedia of Type Strains, Phase IV (KMG-IV): sequencing the most valuable type-strain genomes for metagenomic binning, comparative biology and taxonomic classification.</title>
        <authorList>
            <person name="Goeker M."/>
        </authorList>
    </citation>
    <scope>NUCLEOTIDE SEQUENCE [LARGE SCALE GENOMIC DNA]</scope>
    <source>
        <strain evidence="2 3">DSM 4734</strain>
    </source>
</reference>
<evidence type="ECO:0000313" key="3">
    <source>
        <dbReference type="Proteomes" id="UP000273675"/>
    </source>
</evidence>
<dbReference type="OrthoDB" id="9808748at2"/>
<dbReference type="AlphaFoldDB" id="A0A495DLI7"/>
<gene>
    <name evidence="2" type="ORF">C7435_1116</name>
</gene>
<protein>
    <submittedName>
        <fullName evidence="2">Uncharacterized protein</fullName>
    </submittedName>
</protein>
<dbReference type="Proteomes" id="UP000273675">
    <property type="component" value="Unassembled WGS sequence"/>
</dbReference>
<evidence type="ECO:0000313" key="2">
    <source>
        <dbReference type="EMBL" id="RKR03167.1"/>
    </source>
</evidence>
<dbReference type="RefSeq" id="WP_121210349.1">
    <property type="nucleotide sequence ID" value="NZ_RBIM01000002.1"/>
</dbReference>
<feature type="transmembrane region" description="Helical" evidence="1">
    <location>
        <begin position="70"/>
        <end position="88"/>
    </location>
</feature>
<keyword evidence="1" id="KW-0812">Transmembrane</keyword>
<accession>A0A495DLI7</accession>
<dbReference type="EMBL" id="RBIM01000002">
    <property type="protein sequence ID" value="RKR03167.1"/>
    <property type="molecule type" value="Genomic_DNA"/>
</dbReference>
<organism evidence="2 3">
    <name type="scientific">Maricaulis maris</name>
    <dbReference type="NCBI Taxonomy" id="74318"/>
    <lineage>
        <taxon>Bacteria</taxon>
        <taxon>Pseudomonadati</taxon>
        <taxon>Pseudomonadota</taxon>
        <taxon>Alphaproteobacteria</taxon>
        <taxon>Maricaulales</taxon>
        <taxon>Maricaulaceae</taxon>
        <taxon>Maricaulis</taxon>
    </lineage>
</organism>